<sequence length="99" mass="10992">MEKAVFDRFATVRKSLDPLDYDCGGIRSVFRRFKTEAQAQLAHSILLSDHHHLELPAVLPGRTNGHGKDACSPEIPEGESYVHCLVNHFPPRAGALLCK</sequence>
<comment type="caution">
    <text evidence="1">The sequence shown here is derived from an EMBL/GenBank/DDBJ whole genome shotgun (WGS) entry which is preliminary data.</text>
</comment>
<evidence type="ECO:0000313" key="1">
    <source>
        <dbReference type="EMBL" id="KAK9234442.1"/>
    </source>
</evidence>
<reference evidence="2" key="1">
    <citation type="journal article" date="2024" name="Front. Bioeng. Biotechnol.">
        <title>Genome-scale model development and genomic sequencing of the oleaginous clade Lipomyces.</title>
        <authorList>
            <person name="Czajka J.J."/>
            <person name="Han Y."/>
            <person name="Kim J."/>
            <person name="Mondo S.J."/>
            <person name="Hofstad B.A."/>
            <person name="Robles A."/>
            <person name="Haridas S."/>
            <person name="Riley R."/>
            <person name="LaButti K."/>
            <person name="Pangilinan J."/>
            <person name="Andreopoulos W."/>
            <person name="Lipzen A."/>
            <person name="Yan J."/>
            <person name="Wang M."/>
            <person name="Ng V."/>
            <person name="Grigoriev I.V."/>
            <person name="Spatafora J.W."/>
            <person name="Magnuson J.K."/>
            <person name="Baker S.E."/>
            <person name="Pomraning K.R."/>
        </authorList>
    </citation>
    <scope>NUCLEOTIDE SEQUENCE [LARGE SCALE GENOMIC DNA]</scope>
    <source>
        <strain evidence="2">CBS 7786</strain>
    </source>
</reference>
<gene>
    <name evidence="1" type="ORF">V1525DRAFT_59103</name>
</gene>
<keyword evidence="2" id="KW-1185">Reference proteome</keyword>
<dbReference type="Proteomes" id="UP001433508">
    <property type="component" value="Unassembled WGS sequence"/>
</dbReference>
<name>A0ACC3SUK9_LIPKO</name>
<accession>A0ACC3SUK9</accession>
<organism evidence="1 2">
    <name type="scientific">Lipomyces kononenkoae</name>
    <name type="common">Yeast</name>
    <dbReference type="NCBI Taxonomy" id="34357"/>
    <lineage>
        <taxon>Eukaryota</taxon>
        <taxon>Fungi</taxon>
        <taxon>Dikarya</taxon>
        <taxon>Ascomycota</taxon>
        <taxon>Saccharomycotina</taxon>
        <taxon>Lipomycetes</taxon>
        <taxon>Lipomycetales</taxon>
        <taxon>Lipomycetaceae</taxon>
        <taxon>Lipomyces</taxon>
    </lineage>
</organism>
<evidence type="ECO:0000313" key="2">
    <source>
        <dbReference type="Proteomes" id="UP001433508"/>
    </source>
</evidence>
<proteinExistence type="predicted"/>
<dbReference type="EMBL" id="MU971476">
    <property type="protein sequence ID" value="KAK9234442.1"/>
    <property type="molecule type" value="Genomic_DNA"/>
</dbReference>
<protein>
    <submittedName>
        <fullName evidence="1">Uncharacterized protein</fullName>
    </submittedName>
</protein>